<keyword evidence="2" id="KW-1185">Reference proteome</keyword>
<dbReference type="EMBL" id="CP053709">
    <property type="protein sequence ID" value="QKE93015.1"/>
    <property type="molecule type" value="Genomic_DNA"/>
</dbReference>
<proteinExistence type="predicted"/>
<name>A0A6M8HXV2_9PROT</name>
<gene>
    <name evidence="1" type="ORF">HN018_22700</name>
</gene>
<evidence type="ECO:0000313" key="2">
    <source>
        <dbReference type="Proteomes" id="UP000500767"/>
    </source>
</evidence>
<dbReference type="AlphaFoldDB" id="A0A6M8HXV2"/>
<evidence type="ECO:0000313" key="1">
    <source>
        <dbReference type="EMBL" id="QKE93015.1"/>
    </source>
</evidence>
<accession>A0A6M8HXV2</accession>
<keyword evidence="1" id="KW-0614">Plasmid</keyword>
<protein>
    <submittedName>
        <fullName evidence="1">Uncharacterized protein</fullName>
    </submittedName>
</protein>
<dbReference type="Proteomes" id="UP000500767">
    <property type="component" value="Plasmid unnamed1"/>
</dbReference>
<geneLocation type="plasmid" evidence="1 2">
    <name>unnamed1</name>
</geneLocation>
<dbReference type="RefSeq" id="WP_171837676.1">
    <property type="nucleotide sequence ID" value="NZ_CP053709.1"/>
</dbReference>
<sequence length="83" mass="8865">MTKLDPFADDAASISIGKLTIENGADQVTLYGSLDITRDQAGLTHARQMKALLDQIIEVLEAKPLSATVAADVIPKIVKNPFS</sequence>
<reference evidence="1 2" key="1">
    <citation type="journal article" date="2014" name="World J. Microbiol. Biotechnol.">
        <title>Biodiversity and physiological characteristics of Antarctic and Arctic lichens-associated bacteria.</title>
        <authorList>
            <person name="Lee Y.M."/>
            <person name="Kim E.H."/>
            <person name="Lee H.K."/>
            <person name="Hong S.G."/>
        </authorList>
    </citation>
    <scope>NUCLEOTIDE SEQUENCE [LARGE SCALE GENOMIC DNA]</scope>
    <source>
        <strain evidence="1 2">PAMC 26569</strain>
        <plasmid evidence="1">unnamed1</plasmid>
    </source>
</reference>
<dbReference type="KEGG" id="lck:HN018_22700"/>
<organism evidence="1 2">
    <name type="scientific">Lichenicola cladoniae</name>
    <dbReference type="NCBI Taxonomy" id="1484109"/>
    <lineage>
        <taxon>Bacteria</taxon>
        <taxon>Pseudomonadati</taxon>
        <taxon>Pseudomonadota</taxon>
        <taxon>Alphaproteobacteria</taxon>
        <taxon>Acetobacterales</taxon>
        <taxon>Acetobacteraceae</taxon>
        <taxon>Lichenicola</taxon>
    </lineage>
</organism>